<comment type="caution">
    <text evidence="2">The sequence shown here is derived from an EMBL/GenBank/DDBJ whole genome shotgun (WGS) entry which is preliminary data.</text>
</comment>
<sequence>MEDPVPNPPPADPDVHAQVLGTGHAGLLAARGQNRSELAGRVTAQLTMTSAVLVTLALVVQETGYDDRFRWLAAGLGLAALVTGSLTLVRAVHATGDERRLSLALDRLEDALAELDPDGAAHLGSGAPEPPSVARLLGSTWVLLLIVNTLVAGGLVGLLAGPWGTSEAVGTGVLVGLLYLVAAILLGTRGTGTRQSSRPG</sequence>
<keyword evidence="3" id="KW-1185">Reference proteome</keyword>
<protein>
    <submittedName>
        <fullName evidence="2">Uncharacterized protein</fullName>
    </submittedName>
</protein>
<keyword evidence="1" id="KW-0472">Membrane</keyword>
<proteinExistence type="predicted"/>
<feature type="transmembrane region" description="Helical" evidence="1">
    <location>
        <begin position="71"/>
        <end position="92"/>
    </location>
</feature>
<keyword evidence="1" id="KW-0812">Transmembrane</keyword>
<organism evidence="2 3">
    <name type="scientific">Nocardioides guangzhouensis</name>
    <dbReference type="NCBI Taxonomy" id="2497878"/>
    <lineage>
        <taxon>Bacteria</taxon>
        <taxon>Bacillati</taxon>
        <taxon>Actinomycetota</taxon>
        <taxon>Actinomycetes</taxon>
        <taxon>Propionibacteriales</taxon>
        <taxon>Nocardioidaceae</taxon>
        <taxon>Nocardioides</taxon>
    </lineage>
</organism>
<dbReference type="AlphaFoldDB" id="A0A4Q4Z6G7"/>
<feature type="transmembrane region" description="Helical" evidence="1">
    <location>
        <begin position="38"/>
        <end position="59"/>
    </location>
</feature>
<evidence type="ECO:0000313" key="3">
    <source>
        <dbReference type="Proteomes" id="UP000295198"/>
    </source>
</evidence>
<gene>
    <name evidence="2" type="ORF">EKO23_20230</name>
</gene>
<reference evidence="2 3" key="1">
    <citation type="submission" date="2019-01" db="EMBL/GenBank/DDBJ databases">
        <title>Nocardioides guangzhouensis sp. nov., an actinobacterium isolated from soil.</title>
        <authorList>
            <person name="Fu Y."/>
            <person name="Cai Y."/>
            <person name="Lin Z."/>
            <person name="Chen P."/>
        </authorList>
    </citation>
    <scope>NUCLEOTIDE SEQUENCE [LARGE SCALE GENOMIC DNA]</scope>
    <source>
        <strain evidence="2 3">130</strain>
    </source>
</reference>
<dbReference type="OrthoDB" id="165132at2"/>
<dbReference type="EMBL" id="SDKM01000038">
    <property type="protein sequence ID" value="RYP83058.1"/>
    <property type="molecule type" value="Genomic_DNA"/>
</dbReference>
<evidence type="ECO:0000313" key="2">
    <source>
        <dbReference type="EMBL" id="RYP83058.1"/>
    </source>
</evidence>
<feature type="transmembrane region" description="Helical" evidence="1">
    <location>
        <begin position="141"/>
        <end position="163"/>
    </location>
</feature>
<name>A0A4Q4Z6G7_9ACTN</name>
<accession>A0A4Q4Z6G7</accession>
<dbReference type="Proteomes" id="UP000295198">
    <property type="component" value="Unassembled WGS sequence"/>
</dbReference>
<evidence type="ECO:0000256" key="1">
    <source>
        <dbReference type="SAM" id="Phobius"/>
    </source>
</evidence>
<dbReference type="RefSeq" id="WP_134720084.1">
    <property type="nucleotide sequence ID" value="NZ_SDKM01000038.1"/>
</dbReference>
<keyword evidence="1" id="KW-1133">Transmembrane helix</keyword>
<feature type="transmembrane region" description="Helical" evidence="1">
    <location>
        <begin position="169"/>
        <end position="188"/>
    </location>
</feature>